<protein>
    <submittedName>
        <fullName evidence="1">Uncharacterized protein</fullName>
    </submittedName>
</protein>
<reference evidence="1 2" key="2">
    <citation type="submission" date="2007-06" db="EMBL/GenBank/DDBJ databases">
        <title>Draft genome sequence of Ruminococcus gnavus (ATCC 29149).</title>
        <authorList>
            <person name="Sudarsanam P."/>
            <person name="Ley R."/>
            <person name="Guruge J."/>
            <person name="Turnbaugh P.J."/>
            <person name="Mahowald M."/>
            <person name="Liep D."/>
            <person name="Gordon J."/>
        </authorList>
    </citation>
    <scope>NUCLEOTIDE SEQUENCE [LARGE SCALE GENOMIC DNA]</scope>
    <source>
        <strain evidence="1 2">ATCC 29149</strain>
    </source>
</reference>
<dbReference type="EMBL" id="AAYG02000032">
    <property type="protein sequence ID" value="EDN76097.1"/>
    <property type="molecule type" value="Genomic_DNA"/>
</dbReference>
<gene>
    <name evidence="1" type="ORF">RUMGNA_03720</name>
</gene>
<reference evidence="1 2" key="1">
    <citation type="submission" date="2007-04" db="EMBL/GenBank/DDBJ databases">
        <authorList>
            <person name="Fulton L."/>
            <person name="Clifton S."/>
            <person name="Fulton B."/>
            <person name="Xu J."/>
            <person name="Minx P."/>
            <person name="Pepin K.H."/>
            <person name="Johnson M."/>
            <person name="Thiruvilangam P."/>
            <person name="Bhonagiri V."/>
            <person name="Nash W.E."/>
            <person name="Mardis E.R."/>
            <person name="Wilson R.K."/>
        </authorList>
    </citation>
    <scope>NUCLEOTIDE SEQUENCE [LARGE SCALE GENOMIC DNA]</scope>
    <source>
        <strain evidence="1 2">ATCC 29149</strain>
    </source>
</reference>
<sequence length="82" mass="9133">MTRKIQQISIHTPAKGVTDVAEGELGGFIISIHTPAKGVTCFWTIRAKHLQISIHTPAKGVTNRKEIRIMIGLFQSTLPRRE</sequence>
<accession>A7B805</accession>
<evidence type="ECO:0000313" key="1">
    <source>
        <dbReference type="EMBL" id="EDN76097.1"/>
    </source>
</evidence>
<dbReference type="Proteomes" id="UP000004410">
    <property type="component" value="Unassembled WGS sequence"/>
</dbReference>
<organism evidence="1 2">
    <name type="scientific">Mediterraneibacter gnavus (strain ATCC 29149 / DSM 114966 / JCM 6515 / VPI C7-9)</name>
    <name type="common">Ruminococcus gnavus</name>
    <dbReference type="NCBI Taxonomy" id="411470"/>
    <lineage>
        <taxon>Bacteria</taxon>
        <taxon>Bacillati</taxon>
        <taxon>Bacillota</taxon>
        <taxon>Clostridia</taxon>
        <taxon>Lachnospirales</taxon>
        <taxon>Lachnospiraceae</taxon>
        <taxon>Mediterraneibacter</taxon>
    </lineage>
</organism>
<proteinExistence type="predicted"/>
<comment type="caution">
    <text evidence="1">The sequence shown here is derived from an EMBL/GenBank/DDBJ whole genome shotgun (WGS) entry which is preliminary data.</text>
</comment>
<name>A7B805_MEDG7</name>
<dbReference type="AntiFam" id="ANF00272">
    <property type="entry name" value="Translation of CRISPR region"/>
</dbReference>
<dbReference type="AlphaFoldDB" id="A7B805"/>
<dbReference type="PaxDb" id="411470-RUMGNA_03720"/>
<evidence type="ECO:0000313" key="2">
    <source>
        <dbReference type="Proteomes" id="UP000004410"/>
    </source>
</evidence>